<evidence type="ECO:0000256" key="2">
    <source>
        <dbReference type="ARBA" id="ARBA00009265"/>
    </source>
</evidence>
<feature type="region of interest" description="Disordered" evidence="4">
    <location>
        <begin position="121"/>
        <end position="195"/>
    </location>
</feature>
<keyword evidence="6" id="KW-1185">Reference proteome</keyword>
<protein>
    <recommendedName>
        <fullName evidence="7">Protein NRDE2 homolog</fullName>
    </recommendedName>
</protein>
<evidence type="ECO:0008006" key="7">
    <source>
        <dbReference type="Google" id="ProtNLM"/>
    </source>
</evidence>
<accession>A0ABC8T4K5</accession>
<keyword evidence="3" id="KW-0539">Nucleus</keyword>
<evidence type="ECO:0000256" key="3">
    <source>
        <dbReference type="ARBA" id="ARBA00023242"/>
    </source>
</evidence>
<feature type="region of interest" description="Disordered" evidence="4">
    <location>
        <begin position="94"/>
        <end position="113"/>
    </location>
</feature>
<comment type="caution">
    <text evidence="5">The sequence shown here is derived from an EMBL/GenBank/DDBJ whole genome shotgun (WGS) entry which is preliminary data.</text>
</comment>
<proteinExistence type="inferred from homology"/>
<dbReference type="AlphaFoldDB" id="A0ABC8T4K5"/>
<feature type="region of interest" description="Disordered" evidence="4">
    <location>
        <begin position="55"/>
        <end position="76"/>
    </location>
</feature>
<dbReference type="Pfam" id="PF08424">
    <property type="entry name" value="NRDE-2"/>
    <property type="match status" value="1"/>
</dbReference>
<feature type="compositionally biased region" description="Low complexity" evidence="4">
    <location>
        <begin position="126"/>
        <end position="137"/>
    </location>
</feature>
<evidence type="ECO:0000313" key="5">
    <source>
        <dbReference type="EMBL" id="CAK9164341.1"/>
    </source>
</evidence>
<evidence type="ECO:0000256" key="4">
    <source>
        <dbReference type="SAM" id="MobiDB-lite"/>
    </source>
</evidence>
<name>A0ABC8T4K5_9AQUA</name>
<evidence type="ECO:0000313" key="6">
    <source>
        <dbReference type="Proteomes" id="UP001642360"/>
    </source>
</evidence>
<comment type="similarity">
    <text evidence="2">Belongs to the NRDE2 family.</text>
</comment>
<gene>
    <name evidence="5" type="ORF">ILEXP_LOCUS33449</name>
</gene>
<sequence>MLLLTKQTRMASDFPPVSSLDRAVPIARLISSMERVEGEAAGVEEEPKMTSLFPVFHTGDQSSDPTTTSNNGVPRWLRNPSFTTDLSLINDAVSSHYHDPPQFEYEDDKEDPPVIEQRRSSYELVDSSASDRPSASASDDDGERDRKKKRKKDKRKRRREAATQYEYALSSSRKPGVTSWASSSSSSTTTTKDYYFDSNGDRDNAAFGRLYRMDVARYKLYSSGEISKLFHYRKHYAWKHNSRVFDGESDVDGVDGKLKSGGRYWSAKYAALERHKNLKRIRIIGPEKPRVRAGDPEFIPVSGVDDEGSFSGAAVVEESWEDELLRKTREFNKMTRDRPHDLKLWLDFAELQDKVASMQSQKGARLQTLEKKISILEKATELNPDSEELLLALMNSYQSRDSSDILIGRWEKVLLQNSGSFKLWRQFLLVVQGEFSRFKVSEMRKMYATAIRALSAACIKQYRQVLNLAYLYLPSCTSTEIHYLNINFFEFYRCSVKIVVLLCSEAHGG</sequence>
<evidence type="ECO:0000256" key="1">
    <source>
        <dbReference type="ARBA" id="ARBA00004123"/>
    </source>
</evidence>
<dbReference type="PANTHER" id="PTHR13471">
    <property type="entry name" value="TETRATRICOPEPTIDE-LIKE HELICAL"/>
    <property type="match status" value="1"/>
</dbReference>
<feature type="compositionally biased region" description="Basic residues" evidence="4">
    <location>
        <begin position="146"/>
        <end position="159"/>
    </location>
</feature>
<dbReference type="Proteomes" id="UP001642360">
    <property type="component" value="Unassembled WGS sequence"/>
</dbReference>
<comment type="subcellular location">
    <subcellularLocation>
        <location evidence="1">Nucleus</location>
    </subcellularLocation>
</comment>
<dbReference type="PANTHER" id="PTHR13471:SF0">
    <property type="entry name" value="NUCLEAR EXOSOME REGULATOR NRDE2"/>
    <property type="match status" value="1"/>
</dbReference>
<dbReference type="GO" id="GO:0005634">
    <property type="term" value="C:nucleus"/>
    <property type="evidence" value="ECO:0007669"/>
    <property type="project" value="UniProtKB-SubCell"/>
</dbReference>
<dbReference type="InterPro" id="IPR013633">
    <property type="entry name" value="NRDE-2"/>
</dbReference>
<feature type="compositionally biased region" description="Low complexity" evidence="4">
    <location>
        <begin position="178"/>
        <end position="191"/>
    </location>
</feature>
<feature type="compositionally biased region" description="Polar residues" evidence="4">
    <location>
        <begin position="59"/>
        <end position="72"/>
    </location>
</feature>
<organism evidence="5 6">
    <name type="scientific">Ilex paraguariensis</name>
    <name type="common">yerba mate</name>
    <dbReference type="NCBI Taxonomy" id="185542"/>
    <lineage>
        <taxon>Eukaryota</taxon>
        <taxon>Viridiplantae</taxon>
        <taxon>Streptophyta</taxon>
        <taxon>Embryophyta</taxon>
        <taxon>Tracheophyta</taxon>
        <taxon>Spermatophyta</taxon>
        <taxon>Magnoliopsida</taxon>
        <taxon>eudicotyledons</taxon>
        <taxon>Gunneridae</taxon>
        <taxon>Pentapetalae</taxon>
        <taxon>asterids</taxon>
        <taxon>campanulids</taxon>
        <taxon>Aquifoliales</taxon>
        <taxon>Aquifoliaceae</taxon>
        <taxon>Ilex</taxon>
    </lineage>
</organism>
<dbReference type="Gene3D" id="1.25.40.10">
    <property type="entry name" value="Tetratricopeptide repeat domain"/>
    <property type="match status" value="1"/>
</dbReference>
<dbReference type="InterPro" id="IPR011990">
    <property type="entry name" value="TPR-like_helical_dom_sf"/>
</dbReference>
<reference evidence="5 6" key="1">
    <citation type="submission" date="2024-02" db="EMBL/GenBank/DDBJ databases">
        <authorList>
            <person name="Vignale AGUSTIN F."/>
            <person name="Sosa J E."/>
            <person name="Modenutti C."/>
        </authorList>
    </citation>
    <scope>NUCLEOTIDE SEQUENCE [LARGE SCALE GENOMIC DNA]</scope>
</reference>
<dbReference type="EMBL" id="CAUOFW020004181">
    <property type="protein sequence ID" value="CAK9164341.1"/>
    <property type="molecule type" value="Genomic_DNA"/>
</dbReference>